<evidence type="ECO:0000313" key="2">
    <source>
        <dbReference type="Proteomes" id="UP000232101"/>
    </source>
</evidence>
<sequence length="397" mass="47147">MLENLRETIISLSGLTDKVNKNYNFFFDETINIRGFSLTTTGFNNDESKFFVLGGIVVEEEIPTRTLDLLWDSIPESKKQDELKFKTIKQGAKDFPSILKKPYFQEVINWLYENNYWIHFQYMDNFYYSTVDIIDSLPMASSLGSIEHSRHFKTALYRAIKYDKEKSLDIFISNKYPDVKNPALFLSSIEELIDNYMKSDEYEAYYFEREDNTLKIIQREISQFKNQDLPFLVDNEAGKLIEEYYQLYLQRIILFNRAKLIFDHEVEVEKELNKLNIEKKNFRFVESSISKAKEKSEFIDEKTHKLVQLSDIVVGIMGMFLSYINSDATRFMKDINEASNWSEKQWEVYDKWISVINNSIRENSSFKMAVADEFLEYQFNFFTGESFKKCRGIDFKR</sequence>
<evidence type="ECO:0008006" key="3">
    <source>
        <dbReference type="Google" id="ProtNLM"/>
    </source>
</evidence>
<comment type="caution">
    <text evidence="1">The sequence shown here is derived from an EMBL/GenBank/DDBJ whole genome shotgun (WGS) entry which is preliminary data.</text>
</comment>
<dbReference type="AlphaFoldDB" id="A0A2M9QA22"/>
<dbReference type="Pfam" id="PF12686">
    <property type="entry name" value="DUF3800"/>
    <property type="match status" value="1"/>
</dbReference>
<name>A0A2M9QA22_9BACI</name>
<protein>
    <recommendedName>
        <fullName evidence="3">DUF3800 domain-containing protein</fullName>
    </recommendedName>
</protein>
<evidence type="ECO:0000313" key="1">
    <source>
        <dbReference type="EMBL" id="PJO44918.1"/>
    </source>
</evidence>
<proteinExistence type="predicted"/>
<reference evidence="1 2" key="1">
    <citation type="submission" date="2017-11" db="EMBL/GenBank/DDBJ databases">
        <title>Bacterial isolate from king chilli rhizosphere.</title>
        <authorList>
            <person name="Takhelmayum P."/>
            <person name="Sarangthem I."/>
        </authorList>
    </citation>
    <scope>NUCLEOTIDE SEQUENCE [LARGE SCALE GENOMIC DNA]</scope>
    <source>
        <strain evidence="2">t26</strain>
    </source>
</reference>
<dbReference type="EMBL" id="PHQY01000322">
    <property type="protein sequence ID" value="PJO44918.1"/>
    <property type="molecule type" value="Genomic_DNA"/>
</dbReference>
<dbReference type="InterPro" id="IPR024524">
    <property type="entry name" value="DUF3800"/>
</dbReference>
<accession>A0A2M9QA22</accession>
<organism evidence="1 2">
    <name type="scientific">Lysinibacillus xylanilyticus</name>
    <dbReference type="NCBI Taxonomy" id="582475"/>
    <lineage>
        <taxon>Bacteria</taxon>
        <taxon>Bacillati</taxon>
        <taxon>Bacillota</taxon>
        <taxon>Bacilli</taxon>
        <taxon>Bacillales</taxon>
        <taxon>Bacillaceae</taxon>
        <taxon>Lysinibacillus</taxon>
    </lineage>
</organism>
<dbReference type="RefSeq" id="WP_100542207.1">
    <property type="nucleotide sequence ID" value="NZ_PHQY01000322.1"/>
</dbReference>
<gene>
    <name evidence="1" type="ORF">CWD94_04325</name>
</gene>
<dbReference type="Proteomes" id="UP000232101">
    <property type="component" value="Unassembled WGS sequence"/>
</dbReference>